<dbReference type="InterPro" id="IPR029063">
    <property type="entry name" value="SAM-dependent_MTases_sf"/>
</dbReference>
<dbReference type="Gene3D" id="3.30.2130.30">
    <property type="match status" value="1"/>
</dbReference>
<dbReference type="InterPro" id="IPR000241">
    <property type="entry name" value="RlmKL-like_Mtase"/>
</dbReference>
<gene>
    <name evidence="5" type="ORF">MON41_07445</name>
</gene>
<evidence type="ECO:0000313" key="6">
    <source>
        <dbReference type="Proteomes" id="UP001201985"/>
    </source>
</evidence>
<dbReference type="PROSITE" id="PS00092">
    <property type="entry name" value="N6_MTASE"/>
    <property type="match status" value="1"/>
</dbReference>
<evidence type="ECO:0000256" key="1">
    <source>
        <dbReference type="ARBA" id="ARBA00022603"/>
    </source>
</evidence>
<dbReference type="GO" id="GO:0008168">
    <property type="term" value="F:methyltransferase activity"/>
    <property type="evidence" value="ECO:0007669"/>
    <property type="project" value="UniProtKB-KW"/>
</dbReference>
<dbReference type="InterPro" id="IPR054170">
    <property type="entry name" value="RlmL_1st"/>
</dbReference>
<reference evidence="5 6" key="1">
    <citation type="submission" date="2022-03" db="EMBL/GenBank/DDBJ databases">
        <title>Complete genome analysis of Roseomonas KG 17.1 : a prolific producer of plant growth promoters.</title>
        <authorList>
            <person name="Saadouli I."/>
            <person name="Najjari A."/>
            <person name="Mosbah A."/>
            <person name="Ouzari H.I."/>
        </authorList>
    </citation>
    <scope>NUCLEOTIDE SEQUENCE [LARGE SCALE GENOMIC DNA]</scope>
    <source>
        <strain evidence="5 6">KG17-1</strain>
    </source>
</reference>
<dbReference type="PRINTS" id="PR00507">
    <property type="entry name" value="N12N6MTFRASE"/>
</dbReference>
<dbReference type="Gene3D" id="3.40.50.150">
    <property type="entry name" value="Vaccinia Virus protein VP39"/>
    <property type="match status" value="1"/>
</dbReference>
<dbReference type="RefSeq" id="WP_120009970.1">
    <property type="nucleotide sequence ID" value="NZ_JALBUU010000004.1"/>
</dbReference>
<dbReference type="PANTHER" id="PTHR47313:SF1">
    <property type="entry name" value="RIBOSOMAL RNA LARGE SUBUNIT METHYLTRANSFERASE K_L"/>
    <property type="match status" value="1"/>
</dbReference>
<dbReference type="Pfam" id="PF22020">
    <property type="entry name" value="RlmL_1st"/>
    <property type="match status" value="1"/>
</dbReference>
<dbReference type="Pfam" id="PF01170">
    <property type="entry name" value="UPF0020"/>
    <property type="match status" value="1"/>
</dbReference>
<feature type="domain" description="Ribosomal RNA large subunit methyltransferase K/L-like methyltransferase" evidence="3">
    <location>
        <begin position="160"/>
        <end position="344"/>
    </location>
</feature>
<evidence type="ECO:0000256" key="2">
    <source>
        <dbReference type="ARBA" id="ARBA00022679"/>
    </source>
</evidence>
<dbReference type="EMBL" id="JALBUU010000004">
    <property type="protein sequence ID" value="MCI0753590.1"/>
    <property type="molecule type" value="Genomic_DNA"/>
</dbReference>
<dbReference type="CDD" id="cd11715">
    <property type="entry name" value="THUMP_AdoMetMT"/>
    <property type="match status" value="1"/>
</dbReference>
<protein>
    <submittedName>
        <fullName evidence="5">Class I SAM-dependent RNA methyltransferase</fullName>
    </submittedName>
</protein>
<evidence type="ECO:0000259" key="4">
    <source>
        <dbReference type="Pfam" id="PF22020"/>
    </source>
</evidence>
<dbReference type="InterPro" id="IPR002052">
    <property type="entry name" value="DNA_methylase_N6_adenine_CS"/>
</dbReference>
<keyword evidence="2" id="KW-0808">Transferase</keyword>
<proteinExistence type="predicted"/>
<accession>A0ABS9W2R4</accession>
<organism evidence="5 6">
    <name type="scientific">Teichococcus vastitatis</name>
    <dbReference type="NCBI Taxonomy" id="2307076"/>
    <lineage>
        <taxon>Bacteria</taxon>
        <taxon>Pseudomonadati</taxon>
        <taxon>Pseudomonadota</taxon>
        <taxon>Alphaproteobacteria</taxon>
        <taxon>Acetobacterales</taxon>
        <taxon>Roseomonadaceae</taxon>
        <taxon>Roseomonas</taxon>
    </lineage>
</organism>
<dbReference type="SUPFAM" id="SSF53335">
    <property type="entry name" value="S-adenosyl-L-methionine-dependent methyltransferases"/>
    <property type="match status" value="1"/>
</dbReference>
<sequence>MTKNSDFEIFLATVPGLEPVLCAEIRGKGFKQPRAVPGGVVIRGGWPEVWRANLWIRGAGRILARLDAFRVLHLAQLDGRARHVAWGSVLRPDVPFRVEASCSGSRIYHSGAAAERIEAAIRDRLGAPASSEAEVVVRARIEHDLCTISVDTSGELLHKRGYKEAVNRAPMRETMAALFLQQCGFDGREPVLDPMCGSGTFVIEAAEIAARLNPGRFRHFAFEKLATFDAEAWQRMREVRSGRIPAARCYGSDRDAGAVTMSRANAERAGVADGTEFQQRTISDVVAPAGPPGLVIANPPYGTRIGDRTALFPLYRALGQTLMSRFAGWRVGIVTSEVMLAQATGLPFLPATAPVPHGGLRVSLFRTGPLP</sequence>
<dbReference type="Proteomes" id="UP001201985">
    <property type="component" value="Unassembled WGS sequence"/>
</dbReference>
<dbReference type="InterPro" id="IPR053943">
    <property type="entry name" value="RlmKL-like_Mtase_CS"/>
</dbReference>
<evidence type="ECO:0000259" key="3">
    <source>
        <dbReference type="Pfam" id="PF01170"/>
    </source>
</evidence>
<dbReference type="PANTHER" id="PTHR47313">
    <property type="entry name" value="RIBOSOMAL RNA LARGE SUBUNIT METHYLTRANSFERASE K/L"/>
    <property type="match status" value="1"/>
</dbReference>
<name>A0ABS9W2R4_9PROT</name>
<feature type="domain" description="RlmL ferredoxin-like" evidence="4">
    <location>
        <begin position="8"/>
        <end position="63"/>
    </location>
</feature>
<dbReference type="GO" id="GO:0032259">
    <property type="term" value="P:methylation"/>
    <property type="evidence" value="ECO:0007669"/>
    <property type="project" value="UniProtKB-KW"/>
</dbReference>
<comment type="caution">
    <text evidence="5">The sequence shown here is derived from an EMBL/GenBank/DDBJ whole genome shotgun (WGS) entry which is preliminary data.</text>
</comment>
<keyword evidence="6" id="KW-1185">Reference proteome</keyword>
<evidence type="ECO:0000313" key="5">
    <source>
        <dbReference type="EMBL" id="MCI0753590.1"/>
    </source>
</evidence>
<dbReference type="PROSITE" id="PS01261">
    <property type="entry name" value="UPF0020"/>
    <property type="match status" value="1"/>
</dbReference>
<keyword evidence="1 5" id="KW-0489">Methyltransferase</keyword>